<dbReference type="PANTHER" id="PTHR33048:SF96">
    <property type="entry name" value="INTEGRAL MEMBRANE PROTEIN"/>
    <property type="match status" value="1"/>
</dbReference>
<gene>
    <name evidence="10" type="ORF">SLS59_009685</name>
</gene>
<keyword evidence="4 7" id="KW-0472">Membrane</keyword>
<comment type="similarity">
    <text evidence="5">Belongs to the SAT4 family.</text>
</comment>
<evidence type="ECO:0000256" key="7">
    <source>
        <dbReference type="SAM" id="Phobius"/>
    </source>
</evidence>
<dbReference type="EMBL" id="JAKIXB020000045">
    <property type="protein sequence ID" value="KAL1592593.1"/>
    <property type="molecule type" value="Genomic_DNA"/>
</dbReference>
<comment type="subcellular location">
    <subcellularLocation>
        <location evidence="1">Membrane</location>
        <topology evidence="1">Multi-pass membrane protein</topology>
    </subcellularLocation>
</comment>
<keyword evidence="3 7" id="KW-1133">Transmembrane helix</keyword>
<feature type="region of interest" description="Disordered" evidence="6">
    <location>
        <begin position="159"/>
        <end position="199"/>
    </location>
</feature>
<protein>
    <recommendedName>
        <fullName evidence="9">Rhodopsin domain-containing protein</fullName>
    </recommendedName>
</protein>
<keyword evidence="8" id="KW-0732">Signal</keyword>
<evidence type="ECO:0000256" key="3">
    <source>
        <dbReference type="ARBA" id="ARBA00022989"/>
    </source>
</evidence>
<dbReference type="Proteomes" id="UP001521222">
    <property type="component" value="Unassembled WGS sequence"/>
</dbReference>
<proteinExistence type="inferred from homology"/>
<dbReference type="InterPro" id="IPR052337">
    <property type="entry name" value="SAT4-like"/>
</dbReference>
<evidence type="ECO:0000313" key="10">
    <source>
        <dbReference type="EMBL" id="KAL1592593.1"/>
    </source>
</evidence>
<evidence type="ECO:0000259" key="9">
    <source>
        <dbReference type="Pfam" id="PF20684"/>
    </source>
</evidence>
<evidence type="ECO:0000256" key="5">
    <source>
        <dbReference type="ARBA" id="ARBA00038359"/>
    </source>
</evidence>
<feature type="transmembrane region" description="Helical" evidence="7">
    <location>
        <begin position="50"/>
        <end position="71"/>
    </location>
</feature>
<feature type="transmembrane region" description="Helical" evidence="7">
    <location>
        <begin position="83"/>
        <end position="101"/>
    </location>
</feature>
<name>A0ABR3QKV5_9PLEO</name>
<dbReference type="InterPro" id="IPR049326">
    <property type="entry name" value="Rhodopsin_dom_fungi"/>
</dbReference>
<comment type="caution">
    <text evidence="10">The sequence shown here is derived from an EMBL/GenBank/DDBJ whole genome shotgun (WGS) entry which is preliminary data.</text>
</comment>
<evidence type="ECO:0000256" key="6">
    <source>
        <dbReference type="SAM" id="MobiDB-lite"/>
    </source>
</evidence>
<feature type="signal peptide" evidence="8">
    <location>
        <begin position="1"/>
        <end position="15"/>
    </location>
</feature>
<accession>A0ABR3QKV5</accession>
<evidence type="ECO:0000256" key="2">
    <source>
        <dbReference type="ARBA" id="ARBA00022692"/>
    </source>
</evidence>
<feature type="chain" id="PRO_5046342598" description="Rhodopsin domain-containing protein" evidence="8">
    <location>
        <begin position="16"/>
        <end position="254"/>
    </location>
</feature>
<feature type="domain" description="Rhodopsin" evidence="9">
    <location>
        <begin position="1"/>
        <end position="147"/>
    </location>
</feature>
<evidence type="ECO:0000256" key="1">
    <source>
        <dbReference type="ARBA" id="ARBA00004141"/>
    </source>
</evidence>
<evidence type="ECO:0000256" key="8">
    <source>
        <dbReference type="SAM" id="SignalP"/>
    </source>
</evidence>
<evidence type="ECO:0000313" key="11">
    <source>
        <dbReference type="Proteomes" id="UP001521222"/>
    </source>
</evidence>
<reference evidence="10 11" key="1">
    <citation type="submission" date="2024-02" db="EMBL/GenBank/DDBJ databases">
        <title>De novo assembly and annotation of 12 fungi associated with fruit tree decline syndrome in Ontario, Canada.</title>
        <authorList>
            <person name="Sulman M."/>
            <person name="Ellouze W."/>
            <person name="Ilyukhin E."/>
        </authorList>
    </citation>
    <scope>NUCLEOTIDE SEQUENCE [LARGE SCALE GENOMIC DNA]</scope>
    <source>
        <strain evidence="10 11">M97-236</strain>
    </source>
</reference>
<feature type="region of interest" description="Disordered" evidence="6">
    <location>
        <begin position="232"/>
        <end position="254"/>
    </location>
</feature>
<dbReference type="PANTHER" id="PTHR33048">
    <property type="entry name" value="PTH11-LIKE INTEGRAL MEMBRANE PROTEIN (AFU_ORTHOLOGUE AFUA_5G11245)"/>
    <property type="match status" value="1"/>
</dbReference>
<sequence length="254" mass="27699">MLVFIACFTIGSTFAIIFQCTPVAAGWDYTLRPPTGNGKCYNAIIFKNVGVFNSSINIATDLLFALIPIPMIWKLQVNMQTRIGLAIILSLGLFASAVAIYKTPMQANFFKETDWSGHGSWYYIWQQVEMDVGIIAANLPTLKPLFANFFGHMRTLTKGRSTGSRSGPGLSGPFKSSGYFRQNDSHGHTGHGGQSGYAMHDISASTESKKKNSYDEILVLGKESYGIDTRAVESGWQGIGEKSDDPEDDGGKGE</sequence>
<dbReference type="Pfam" id="PF20684">
    <property type="entry name" value="Fung_rhodopsin"/>
    <property type="match status" value="1"/>
</dbReference>
<keyword evidence="2 7" id="KW-0812">Transmembrane</keyword>
<evidence type="ECO:0000256" key="4">
    <source>
        <dbReference type="ARBA" id="ARBA00023136"/>
    </source>
</evidence>
<organism evidence="10 11">
    <name type="scientific">Nothophoma quercina</name>
    <dbReference type="NCBI Taxonomy" id="749835"/>
    <lineage>
        <taxon>Eukaryota</taxon>
        <taxon>Fungi</taxon>
        <taxon>Dikarya</taxon>
        <taxon>Ascomycota</taxon>
        <taxon>Pezizomycotina</taxon>
        <taxon>Dothideomycetes</taxon>
        <taxon>Pleosporomycetidae</taxon>
        <taxon>Pleosporales</taxon>
        <taxon>Pleosporineae</taxon>
        <taxon>Didymellaceae</taxon>
        <taxon>Nothophoma</taxon>
    </lineage>
</organism>
<keyword evidence="11" id="KW-1185">Reference proteome</keyword>